<dbReference type="Proteomes" id="UP000620104">
    <property type="component" value="Unassembled WGS sequence"/>
</dbReference>
<evidence type="ECO:0000256" key="1">
    <source>
        <dbReference type="SAM" id="MobiDB-lite"/>
    </source>
</evidence>
<accession>A0A8H3TNQ2</accession>
<dbReference type="EMBL" id="BLZA01000007">
    <property type="protein sequence ID" value="GHJ84412.1"/>
    <property type="molecule type" value="Genomic_DNA"/>
</dbReference>
<feature type="compositionally biased region" description="Basic and acidic residues" evidence="1">
    <location>
        <begin position="103"/>
        <end position="119"/>
    </location>
</feature>
<dbReference type="Pfam" id="PF08432">
    <property type="entry name" value="Vfa1"/>
    <property type="match status" value="1"/>
</dbReference>
<dbReference type="InterPro" id="IPR013640">
    <property type="entry name" value="Vfa1"/>
</dbReference>
<feature type="region of interest" description="Disordered" evidence="1">
    <location>
        <begin position="88"/>
        <end position="143"/>
    </location>
</feature>
<name>A0A8H3TNQ2_9TREE</name>
<keyword evidence="3" id="KW-1185">Reference proteome</keyword>
<comment type="caution">
    <text evidence="2">The sequence shown here is derived from an EMBL/GenBank/DDBJ whole genome shotgun (WGS) entry which is preliminary data.</text>
</comment>
<dbReference type="PANTHER" id="PTHR28218:SF1">
    <property type="entry name" value="VPS4-ASSOCIATED PROTEIN 1"/>
    <property type="match status" value="1"/>
</dbReference>
<dbReference type="GO" id="GO:0005768">
    <property type="term" value="C:endosome"/>
    <property type="evidence" value="ECO:0007669"/>
    <property type="project" value="TreeGrafter"/>
</dbReference>
<feature type="compositionally biased region" description="Basic and acidic residues" evidence="1">
    <location>
        <begin position="160"/>
        <end position="172"/>
    </location>
</feature>
<feature type="compositionally biased region" description="Basic and acidic residues" evidence="1">
    <location>
        <begin position="88"/>
        <end position="97"/>
    </location>
</feature>
<proteinExistence type="predicted"/>
<feature type="region of interest" description="Disordered" evidence="1">
    <location>
        <begin position="160"/>
        <end position="182"/>
    </location>
</feature>
<gene>
    <name evidence="2" type="ORF">NliqN6_0814</name>
</gene>
<evidence type="ECO:0000313" key="2">
    <source>
        <dbReference type="EMBL" id="GHJ84412.1"/>
    </source>
</evidence>
<protein>
    <recommendedName>
        <fullName evidence="4">DUF1742-domain-containing protein</fullName>
    </recommendedName>
</protein>
<organism evidence="2 3">
    <name type="scientific">Naganishia liquefaciens</name>
    <dbReference type="NCBI Taxonomy" id="104408"/>
    <lineage>
        <taxon>Eukaryota</taxon>
        <taxon>Fungi</taxon>
        <taxon>Dikarya</taxon>
        <taxon>Basidiomycota</taxon>
        <taxon>Agaricomycotina</taxon>
        <taxon>Tremellomycetes</taxon>
        <taxon>Filobasidiales</taxon>
        <taxon>Filobasidiaceae</taxon>
        <taxon>Naganishia</taxon>
    </lineage>
</organism>
<sequence length="182" mass="20171">MASAASNTPTPYYTKLFNVYYERKAGTERPCYVCRMPTATVLATLNTEDFLYACPKHLTDSGFATAIPDPPVIGPSAADIAKVVEEYKAKEERKQAKEQTQGDDAKEKGKDANKDDSKAKVSATTDSKQLDSPPAPVKAGHRRYALHRALFTMRQRELRMREQAVHAKERSKGLPQVPKGTI</sequence>
<dbReference type="AlphaFoldDB" id="A0A8H3TNQ2"/>
<dbReference type="OrthoDB" id="2158714at2759"/>
<dbReference type="PANTHER" id="PTHR28218">
    <property type="entry name" value="VPS4-ASSOCIATED PROTEIN 1"/>
    <property type="match status" value="1"/>
</dbReference>
<evidence type="ECO:0000313" key="3">
    <source>
        <dbReference type="Proteomes" id="UP000620104"/>
    </source>
</evidence>
<evidence type="ECO:0008006" key="4">
    <source>
        <dbReference type="Google" id="ProtNLM"/>
    </source>
</evidence>
<dbReference type="GO" id="GO:0007034">
    <property type="term" value="P:vacuolar transport"/>
    <property type="evidence" value="ECO:0007669"/>
    <property type="project" value="TreeGrafter"/>
</dbReference>
<reference evidence="2" key="1">
    <citation type="submission" date="2020-07" db="EMBL/GenBank/DDBJ databases">
        <title>Draft Genome Sequence of a Deep-Sea Yeast, Naganishia (Cryptococcus) liquefaciens strain N6.</title>
        <authorList>
            <person name="Han Y.W."/>
            <person name="Kajitani R."/>
            <person name="Morimoto H."/>
            <person name="Parhat M."/>
            <person name="Tsubouchi H."/>
            <person name="Bakenova O."/>
            <person name="Ogata M."/>
            <person name="Argunhan B."/>
            <person name="Aoki R."/>
            <person name="Kajiwara S."/>
            <person name="Itoh T."/>
            <person name="Iwasaki H."/>
        </authorList>
    </citation>
    <scope>NUCLEOTIDE SEQUENCE</scope>
    <source>
        <strain evidence="2">N6</strain>
    </source>
</reference>